<comment type="subcellular location">
    <subcellularLocation>
        <location evidence="1">Cell membrane</location>
        <topology evidence="1">Multi-pass membrane protein</topology>
    </subcellularLocation>
</comment>
<gene>
    <name evidence="8" type="ORF">E5K04_10530</name>
</gene>
<reference evidence="8 9" key="1">
    <citation type="submission" date="2019-04" db="EMBL/GenBank/DDBJ databases">
        <title>Crenobacter sp. nov.</title>
        <authorList>
            <person name="Shi S."/>
        </authorList>
    </citation>
    <scope>NUCLEOTIDE SEQUENCE [LARGE SCALE GENOMIC DNA]</scope>
    <source>
        <strain evidence="8 9">GY 70310</strain>
    </source>
</reference>
<dbReference type="PANTHER" id="PTHR43663:SF1">
    <property type="entry name" value="CHROMATE TRANSPORTER"/>
    <property type="match status" value="1"/>
</dbReference>
<evidence type="ECO:0000256" key="3">
    <source>
        <dbReference type="ARBA" id="ARBA00022475"/>
    </source>
</evidence>
<dbReference type="GO" id="GO:0015109">
    <property type="term" value="F:chromate transmembrane transporter activity"/>
    <property type="evidence" value="ECO:0007669"/>
    <property type="project" value="InterPro"/>
</dbReference>
<evidence type="ECO:0000313" key="9">
    <source>
        <dbReference type="Proteomes" id="UP000308891"/>
    </source>
</evidence>
<keyword evidence="3" id="KW-1003">Cell membrane</keyword>
<feature type="transmembrane region" description="Helical" evidence="7">
    <location>
        <begin position="141"/>
        <end position="174"/>
    </location>
</feature>
<dbReference type="Proteomes" id="UP000308891">
    <property type="component" value="Unassembled WGS sequence"/>
</dbReference>
<evidence type="ECO:0000256" key="1">
    <source>
        <dbReference type="ARBA" id="ARBA00004651"/>
    </source>
</evidence>
<feature type="transmembrane region" description="Helical" evidence="7">
    <location>
        <begin position="77"/>
        <end position="101"/>
    </location>
</feature>
<keyword evidence="5 7" id="KW-1133">Transmembrane helix</keyword>
<evidence type="ECO:0000256" key="2">
    <source>
        <dbReference type="ARBA" id="ARBA00005262"/>
    </source>
</evidence>
<organism evidence="8 9">
    <name type="scientific">Crenobacter intestini</name>
    <dbReference type="NCBI Taxonomy" id="2563443"/>
    <lineage>
        <taxon>Bacteria</taxon>
        <taxon>Pseudomonadati</taxon>
        <taxon>Pseudomonadota</taxon>
        <taxon>Betaproteobacteria</taxon>
        <taxon>Neisseriales</taxon>
        <taxon>Neisseriaceae</taxon>
        <taxon>Crenobacter</taxon>
    </lineage>
</organism>
<protein>
    <submittedName>
        <fullName evidence="8">Chromate transporter</fullName>
    </submittedName>
</protein>
<keyword evidence="9" id="KW-1185">Reference proteome</keyword>
<comment type="caution">
    <text evidence="8">The sequence shown here is derived from an EMBL/GenBank/DDBJ whole genome shotgun (WGS) entry which is preliminary data.</text>
</comment>
<dbReference type="Pfam" id="PF02417">
    <property type="entry name" value="Chromate_transp"/>
    <property type="match status" value="1"/>
</dbReference>
<evidence type="ECO:0000313" key="8">
    <source>
        <dbReference type="EMBL" id="TIC81349.1"/>
    </source>
</evidence>
<dbReference type="InterPro" id="IPR003370">
    <property type="entry name" value="Chromate_transpt"/>
</dbReference>
<name>A0A4T0UR52_9NEIS</name>
<sequence length="180" mass="18497">MAAPDAGMLFVQFAKVGLSGFGGCLPWAQRALVEQLRWLDQKTFTELLGIAQVLPGPNVCNLALIVGTQFAGWRGAAAALGGLLFAPCLIVLALGAAYAHFGHQPQVHAALSGMASVGAGLLLASALSLLRGLSGRWADVLLAMAACSALGVLGWSLWLVLAVLVPAALALHAYTGRRDG</sequence>
<dbReference type="EMBL" id="STGJ01000011">
    <property type="protein sequence ID" value="TIC81349.1"/>
    <property type="molecule type" value="Genomic_DNA"/>
</dbReference>
<dbReference type="OrthoDB" id="8969999at2"/>
<evidence type="ECO:0000256" key="7">
    <source>
        <dbReference type="SAM" id="Phobius"/>
    </source>
</evidence>
<keyword evidence="6 7" id="KW-0472">Membrane</keyword>
<evidence type="ECO:0000256" key="5">
    <source>
        <dbReference type="ARBA" id="ARBA00022989"/>
    </source>
</evidence>
<evidence type="ECO:0000256" key="6">
    <source>
        <dbReference type="ARBA" id="ARBA00023136"/>
    </source>
</evidence>
<proteinExistence type="inferred from homology"/>
<dbReference type="PANTHER" id="PTHR43663">
    <property type="entry name" value="CHROMATE TRANSPORT PROTEIN-RELATED"/>
    <property type="match status" value="1"/>
</dbReference>
<comment type="similarity">
    <text evidence="2">Belongs to the chromate ion transporter (CHR) (TC 2.A.51) family.</text>
</comment>
<dbReference type="InterPro" id="IPR052518">
    <property type="entry name" value="CHR_Transporter"/>
</dbReference>
<evidence type="ECO:0000256" key="4">
    <source>
        <dbReference type="ARBA" id="ARBA00022692"/>
    </source>
</evidence>
<feature type="transmembrane region" description="Helical" evidence="7">
    <location>
        <begin position="107"/>
        <end position="129"/>
    </location>
</feature>
<dbReference type="AlphaFoldDB" id="A0A4T0UR52"/>
<accession>A0A4T0UR52</accession>
<keyword evidence="4 7" id="KW-0812">Transmembrane</keyword>
<dbReference type="GO" id="GO:0005886">
    <property type="term" value="C:plasma membrane"/>
    <property type="evidence" value="ECO:0007669"/>
    <property type="project" value="UniProtKB-SubCell"/>
</dbReference>